<comment type="catalytic activity">
    <reaction evidence="5">
        <text>pseudouridine(1915) in 23S rRNA + S-adenosyl-L-methionine = N(3)-methylpseudouridine(1915) in 23S rRNA + S-adenosyl-L-homocysteine + H(+)</text>
        <dbReference type="Rhea" id="RHEA:42752"/>
        <dbReference type="Rhea" id="RHEA-COMP:10221"/>
        <dbReference type="Rhea" id="RHEA-COMP:10222"/>
        <dbReference type="ChEBI" id="CHEBI:15378"/>
        <dbReference type="ChEBI" id="CHEBI:57856"/>
        <dbReference type="ChEBI" id="CHEBI:59789"/>
        <dbReference type="ChEBI" id="CHEBI:65314"/>
        <dbReference type="ChEBI" id="CHEBI:74486"/>
        <dbReference type="EC" id="2.1.1.177"/>
    </reaction>
</comment>
<keyword evidence="3 5" id="KW-0949">S-adenosyl-L-methionine</keyword>
<evidence type="ECO:0000256" key="5">
    <source>
        <dbReference type="HAMAP-Rule" id="MF_00658"/>
    </source>
</evidence>
<keyword evidence="5" id="KW-0963">Cytoplasm</keyword>
<dbReference type="GO" id="GO:0070038">
    <property type="term" value="F:rRNA (pseudouridine-N3-)-methyltransferase activity"/>
    <property type="evidence" value="ECO:0007669"/>
    <property type="project" value="UniProtKB-UniRule"/>
</dbReference>
<comment type="caution">
    <text evidence="5">Lacks conserved residue(s) required for the propagation of feature annotation.</text>
</comment>
<organism evidence="6 7">
    <name type="scientific">Haliangium ochraceum (strain DSM 14365 / JCM 11303 / SMP-2)</name>
    <dbReference type="NCBI Taxonomy" id="502025"/>
    <lineage>
        <taxon>Bacteria</taxon>
        <taxon>Pseudomonadati</taxon>
        <taxon>Myxococcota</taxon>
        <taxon>Polyangia</taxon>
        <taxon>Haliangiales</taxon>
        <taxon>Kofleriaceae</taxon>
        <taxon>Haliangium</taxon>
    </lineage>
</organism>
<name>D0LGL4_HALO1</name>
<gene>
    <name evidence="5" type="primary">rlmH</name>
    <name evidence="6" type="ordered locus">Hoch_0119</name>
</gene>
<comment type="similarity">
    <text evidence="4 5">Belongs to the RNA methyltransferase RlmH family.</text>
</comment>
<feature type="binding site" evidence="5">
    <location>
        <position position="90"/>
    </location>
    <ligand>
        <name>S-adenosyl-L-methionine</name>
        <dbReference type="ChEBI" id="CHEBI:59789"/>
    </ligand>
</feature>
<dbReference type="HOGENOM" id="CLU_100552_0_0_7"/>
<dbReference type="GO" id="GO:0005737">
    <property type="term" value="C:cytoplasm"/>
    <property type="evidence" value="ECO:0007669"/>
    <property type="project" value="UniProtKB-SubCell"/>
</dbReference>
<accession>D0LGL4</accession>
<dbReference type="EMBL" id="CP001804">
    <property type="protein sequence ID" value="ACY12760.1"/>
    <property type="molecule type" value="Genomic_DNA"/>
</dbReference>
<dbReference type="Pfam" id="PF02590">
    <property type="entry name" value="SPOUT_MTase"/>
    <property type="match status" value="1"/>
</dbReference>
<dbReference type="PANTHER" id="PTHR33603">
    <property type="entry name" value="METHYLTRANSFERASE"/>
    <property type="match status" value="1"/>
</dbReference>
<proteinExistence type="inferred from homology"/>
<dbReference type="Proteomes" id="UP000001880">
    <property type="component" value="Chromosome"/>
</dbReference>
<comment type="subcellular location">
    <subcellularLocation>
        <location evidence="5">Cytoplasm</location>
    </subcellularLocation>
</comment>
<dbReference type="AlphaFoldDB" id="D0LGL4"/>
<dbReference type="InterPro" id="IPR029028">
    <property type="entry name" value="Alpha/beta_knot_MTases"/>
</dbReference>
<reference evidence="6 7" key="1">
    <citation type="journal article" date="2010" name="Stand. Genomic Sci.">
        <title>Complete genome sequence of Haliangium ochraceum type strain (SMP-2).</title>
        <authorList>
            <consortium name="US DOE Joint Genome Institute (JGI-PGF)"/>
            <person name="Ivanova N."/>
            <person name="Daum C."/>
            <person name="Lang E."/>
            <person name="Abt B."/>
            <person name="Kopitz M."/>
            <person name="Saunders E."/>
            <person name="Lapidus A."/>
            <person name="Lucas S."/>
            <person name="Glavina Del Rio T."/>
            <person name="Nolan M."/>
            <person name="Tice H."/>
            <person name="Copeland A."/>
            <person name="Cheng J.F."/>
            <person name="Chen F."/>
            <person name="Bruce D."/>
            <person name="Goodwin L."/>
            <person name="Pitluck S."/>
            <person name="Mavromatis K."/>
            <person name="Pati A."/>
            <person name="Mikhailova N."/>
            <person name="Chen A."/>
            <person name="Palaniappan K."/>
            <person name="Land M."/>
            <person name="Hauser L."/>
            <person name="Chang Y.J."/>
            <person name="Jeffries C.D."/>
            <person name="Detter J.C."/>
            <person name="Brettin T."/>
            <person name="Rohde M."/>
            <person name="Goker M."/>
            <person name="Bristow J."/>
            <person name="Markowitz V."/>
            <person name="Eisen J.A."/>
            <person name="Hugenholtz P."/>
            <person name="Kyrpides N.C."/>
            <person name="Klenk H.P."/>
        </authorList>
    </citation>
    <scope>NUCLEOTIDE SEQUENCE [LARGE SCALE GENOMIC DNA]</scope>
    <source>
        <strain evidence="7">DSM 14365 / CIP 107738 / JCM 11303 / AJ 13395 / SMP-2</strain>
    </source>
</reference>
<dbReference type="EC" id="2.1.1.177" evidence="5"/>
<comment type="function">
    <text evidence="5">Specifically methylates the pseudouridine at position 1915 (m3Psi1915) in 23S rRNA.</text>
</comment>
<dbReference type="SUPFAM" id="SSF75217">
    <property type="entry name" value="alpha/beta knot"/>
    <property type="match status" value="1"/>
</dbReference>
<evidence type="ECO:0000313" key="6">
    <source>
        <dbReference type="EMBL" id="ACY12760.1"/>
    </source>
</evidence>
<dbReference type="RefSeq" id="WP_012825387.1">
    <property type="nucleotide sequence ID" value="NC_013440.1"/>
</dbReference>
<dbReference type="InterPro" id="IPR003742">
    <property type="entry name" value="RlmH-like"/>
</dbReference>
<evidence type="ECO:0000256" key="1">
    <source>
        <dbReference type="ARBA" id="ARBA00022603"/>
    </source>
</evidence>
<dbReference type="eggNOG" id="COG1576">
    <property type="taxonomic scope" value="Bacteria"/>
</dbReference>
<dbReference type="InterPro" id="IPR029026">
    <property type="entry name" value="tRNA_m1G_MTases_N"/>
</dbReference>
<dbReference type="CDD" id="cd18081">
    <property type="entry name" value="RlmH-like"/>
    <property type="match status" value="1"/>
</dbReference>
<evidence type="ECO:0000313" key="7">
    <source>
        <dbReference type="Proteomes" id="UP000001880"/>
    </source>
</evidence>
<keyword evidence="5" id="KW-0698">rRNA processing</keyword>
<evidence type="ECO:0000256" key="4">
    <source>
        <dbReference type="ARBA" id="ARBA00038303"/>
    </source>
</evidence>
<keyword evidence="7" id="KW-1185">Reference proteome</keyword>
<dbReference type="Gene3D" id="3.40.1280.10">
    <property type="match status" value="1"/>
</dbReference>
<protein>
    <recommendedName>
        <fullName evidence="5">Ribosomal RNA large subunit methyltransferase H</fullName>
        <ecNumber evidence="5">2.1.1.177</ecNumber>
    </recommendedName>
    <alternativeName>
        <fullName evidence="5">23S rRNA (pseudouridine1915-N3)-methyltransferase</fullName>
    </alternativeName>
    <alternativeName>
        <fullName evidence="5">23S rRNA m3Psi1915 methyltransferase</fullName>
    </alternativeName>
    <alternativeName>
        <fullName evidence="5">rRNA (pseudouridine-N3-)-methyltransferase RlmH</fullName>
    </alternativeName>
</protein>
<dbReference type="KEGG" id="hoh:Hoch_0119"/>
<dbReference type="HAMAP" id="MF_00658">
    <property type="entry name" value="23SrRNA_methyltr_H"/>
    <property type="match status" value="1"/>
</dbReference>
<keyword evidence="2 5" id="KW-0808">Transferase</keyword>
<comment type="subunit">
    <text evidence="5">Homodimer.</text>
</comment>
<keyword evidence="1 5" id="KW-0489">Methyltransferase</keyword>
<dbReference type="STRING" id="502025.Hoch_0119"/>
<evidence type="ECO:0000256" key="2">
    <source>
        <dbReference type="ARBA" id="ARBA00022679"/>
    </source>
</evidence>
<dbReference type="PIRSF" id="PIRSF004505">
    <property type="entry name" value="MT_bac"/>
    <property type="match status" value="1"/>
</dbReference>
<evidence type="ECO:0000256" key="3">
    <source>
        <dbReference type="ARBA" id="ARBA00022691"/>
    </source>
</evidence>
<sequence length="142" mass="16051">MKISLYVCGRLKERYLQAAEAEYLKRLRPYCKLEVAEFRSDAALLAAVPAQAHVYAFDERGDDLSSVEFSELLAWEEQHGGGAQVIAAIGGADGHSDALRARARKLLCFGRMTIAHRLVRILVLEQIYRGHRILRGEPYHRD</sequence>
<dbReference type="PANTHER" id="PTHR33603:SF1">
    <property type="entry name" value="RIBOSOMAL RNA LARGE SUBUNIT METHYLTRANSFERASE H"/>
    <property type="match status" value="1"/>
</dbReference>